<dbReference type="EMBL" id="CAEZVB010000015">
    <property type="protein sequence ID" value="CAB4617773.1"/>
    <property type="molecule type" value="Genomic_DNA"/>
</dbReference>
<dbReference type="AlphaFoldDB" id="A0A6J6HYZ7"/>
<keyword evidence="1" id="KW-0472">Membrane</keyword>
<keyword evidence="1" id="KW-0812">Transmembrane</keyword>
<evidence type="ECO:0000256" key="1">
    <source>
        <dbReference type="SAM" id="Phobius"/>
    </source>
</evidence>
<gene>
    <name evidence="2" type="ORF">UFOPK1908_00517</name>
    <name evidence="3" type="ORF">UFOPK2282_00735</name>
    <name evidence="4" type="ORF">UFOPK3576_00421</name>
</gene>
<organism evidence="2">
    <name type="scientific">freshwater metagenome</name>
    <dbReference type="NCBI Taxonomy" id="449393"/>
    <lineage>
        <taxon>unclassified sequences</taxon>
        <taxon>metagenomes</taxon>
        <taxon>ecological metagenomes</taxon>
    </lineage>
</organism>
<reference evidence="2" key="1">
    <citation type="submission" date="2020-05" db="EMBL/GenBank/DDBJ databases">
        <authorList>
            <person name="Chiriac C."/>
            <person name="Salcher M."/>
            <person name="Ghai R."/>
            <person name="Kavagutti S V."/>
        </authorList>
    </citation>
    <scope>NUCLEOTIDE SEQUENCE</scope>
</reference>
<proteinExistence type="predicted"/>
<dbReference type="EMBL" id="CAFBMO010000011">
    <property type="protein sequence ID" value="CAB4900235.1"/>
    <property type="molecule type" value="Genomic_DNA"/>
</dbReference>
<sequence length="104" mass="10763">MRTVTAAVSGIVLVVGFGVAQITDNRSLGGLILLLGAIYCAIQWWRCAGALPAILSVGIFVVAFVVSHPLGKVIGSWPSVIFVALLVGASAYALTRPRSGVVEI</sequence>
<feature type="transmembrane region" description="Helical" evidence="1">
    <location>
        <begin position="77"/>
        <end position="95"/>
    </location>
</feature>
<dbReference type="EMBL" id="CAEZWR010000071">
    <property type="protein sequence ID" value="CAB4664109.1"/>
    <property type="molecule type" value="Genomic_DNA"/>
</dbReference>
<accession>A0A6J6HYZ7</accession>
<feature type="transmembrane region" description="Helical" evidence="1">
    <location>
        <begin position="53"/>
        <end position="71"/>
    </location>
</feature>
<feature type="transmembrane region" description="Helical" evidence="1">
    <location>
        <begin position="30"/>
        <end position="46"/>
    </location>
</feature>
<evidence type="ECO:0000313" key="2">
    <source>
        <dbReference type="EMBL" id="CAB4617773.1"/>
    </source>
</evidence>
<protein>
    <submittedName>
        <fullName evidence="2">Unannotated protein</fullName>
    </submittedName>
</protein>
<evidence type="ECO:0000313" key="4">
    <source>
        <dbReference type="EMBL" id="CAB4900235.1"/>
    </source>
</evidence>
<keyword evidence="1" id="KW-1133">Transmembrane helix</keyword>
<evidence type="ECO:0000313" key="3">
    <source>
        <dbReference type="EMBL" id="CAB4664109.1"/>
    </source>
</evidence>
<name>A0A6J6HYZ7_9ZZZZ</name>